<organism evidence="5 6">
    <name type="scientific">Mariniphaga sediminis</name>
    <dbReference type="NCBI Taxonomy" id="1628158"/>
    <lineage>
        <taxon>Bacteria</taxon>
        <taxon>Pseudomonadati</taxon>
        <taxon>Bacteroidota</taxon>
        <taxon>Bacteroidia</taxon>
        <taxon>Marinilabiliales</taxon>
        <taxon>Prolixibacteraceae</taxon>
        <taxon>Mariniphaga</taxon>
    </lineage>
</organism>
<dbReference type="OrthoDB" id="5241828at2"/>
<evidence type="ECO:0000256" key="3">
    <source>
        <dbReference type="ARBA" id="ARBA00023014"/>
    </source>
</evidence>
<keyword evidence="1" id="KW-0479">Metal-binding</keyword>
<dbReference type="PROSITE" id="PS00198">
    <property type="entry name" value="4FE4S_FER_1"/>
    <property type="match status" value="1"/>
</dbReference>
<dbReference type="InterPro" id="IPR009051">
    <property type="entry name" value="Helical_ferredxn"/>
</dbReference>
<dbReference type="PROSITE" id="PS51379">
    <property type="entry name" value="4FE4S_FER_2"/>
    <property type="match status" value="2"/>
</dbReference>
<proteinExistence type="predicted"/>
<accession>A0A399D473</accession>
<evidence type="ECO:0000313" key="6">
    <source>
        <dbReference type="Proteomes" id="UP000266441"/>
    </source>
</evidence>
<evidence type="ECO:0000313" key="5">
    <source>
        <dbReference type="EMBL" id="RIH65220.1"/>
    </source>
</evidence>
<sequence length="116" mass="13276">MEDFSFLNPGSRQIDFDNFDDRLLLYVLEYEPSFVTCISCGGCTATCSAGNLTNFNVRKIGLWLRRGETEKLSQEIEKCMFCGKCTLVCPRDINIRNVILLIKKRISELKTENQPV</sequence>
<dbReference type="InterPro" id="IPR017900">
    <property type="entry name" value="4Fe4S_Fe_S_CS"/>
</dbReference>
<dbReference type="RefSeq" id="WP_119350142.1">
    <property type="nucleotide sequence ID" value="NZ_QWET01000007.1"/>
</dbReference>
<dbReference type="AlphaFoldDB" id="A0A399D473"/>
<dbReference type="GO" id="GO:0051536">
    <property type="term" value="F:iron-sulfur cluster binding"/>
    <property type="evidence" value="ECO:0007669"/>
    <property type="project" value="UniProtKB-KW"/>
</dbReference>
<keyword evidence="2" id="KW-0408">Iron</keyword>
<evidence type="ECO:0000259" key="4">
    <source>
        <dbReference type="PROSITE" id="PS51379"/>
    </source>
</evidence>
<feature type="domain" description="4Fe-4S ferredoxin-type" evidence="4">
    <location>
        <begin position="26"/>
        <end position="58"/>
    </location>
</feature>
<evidence type="ECO:0000256" key="2">
    <source>
        <dbReference type="ARBA" id="ARBA00023004"/>
    </source>
</evidence>
<keyword evidence="3" id="KW-0411">Iron-sulfur</keyword>
<dbReference type="InterPro" id="IPR017896">
    <property type="entry name" value="4Fe4S_Fe-S-bd"/>
</dbReference>
<dbReference type="Proteomes" id="UP000266441">
    <property type="component" value="Unassembled WGS sequence"/>
</dbReference>
<name>A0A399D473_9BACT</name>
<protein>
    <submittedName>
        <fullName evidence="5">4Fe-4S dicluster domain-containing protein</fullName>
    </submittedName>
</protein>
<dbReference type="Gene3D" id="1.10.1060.10">
    <property type="entry name" value="Alpha-helical ferredoxin"/>
    <property type="match status" value="1"/>
</dbReference>
<reference evidence="5 6" key="1">
    <citation type="journal article" date="2015" name="Int. J. Syst. Evol. Microbiol.">
        <title>Mariniphaga sediminis sp. nov., isolated from coastal sediment.</title>
        <authorList>
            <person name="Wang F.Q."/>
            <person name="Shen Q.Y."/>
            <person name="Chen G.J."/>
            <person name="Du Z.J."/>
        </authorList>
    </citation>
    <scope>NUCLEOTIDE SEQUENCE [LARGE SCALE GENOMIC DNA]</scope>
    <source>
        <strain evidence="5 6">SY21</strain>
    </source>
</reference>
<dbReference type="PANTHER" id="PTHR43255">
    <property type="entry name" value="IRON-SULFUR-BINDING OXIDOREDUCTASE FADF-RELATED-RELATED"/>
    <property type="match status" value="1"/>
</dbReference>
<dbReference type="GO" id="GO:0046872">
    <property type="term" value="F:metal ion binding"/>
    <property type="evidence" value="ECO:0007669"/>
    <property type="project" value="UniProtKB-KW"/>
</dbReference>
<comment type="caution">
    <text evidence="5">The sequence shown here is derived from an EMBL/GenBank/DDBJ whole genome shotgun (WGS) entry which is preliminary data.</text>
</comment>
<feature type="domain" description="4Fe-4S ferredoxin-type" evidence="4">
    <location>
        <begin position="70"/>
        <end position="98"/>
    </location>
</feature>
<keyword evidence="6" id="KW-1185">Reference proteome</keyword>
<dbReference type="GO" id="GO:0005886">
    <property type="term" value="C:plasma membrane"/>
    <property type="evidence" value="ECO:0007669"/>
    <property type="project" value="TreeGrafter"/>
</dbReference>
<dbReference type="PANTHER" id="PTHR43255:SF2">
    <property type="entry name" value="HETERODISULFIDE REDUCTASE RELATED PROTEIN"/>
    <property type="match status" value="1"/>
</dbReference>
<evidence type="ECO:0000256" key="1">
    <source>
        <dbReference type="ARBA" id="ARBA00022723"/>
    </source>
</evidence>
<dbReference type="SUPFAM" id="SSF46548">
    <property type="entry name" value="alpha-helical ferredoxin"/>
    <property type="match status" value="1"/>
</dbReference>
<dbReference type="InterPro" id="IPR051460">
    <property type="entry name" value="HdrC_iron-sulfur_subunit"/>
</dbReference>
<gene>
    <name evidence="5" type="ORF">D1164_11585</name>
</gene>
<dbReference type="EMBL" id="QWET01000007">
    <property type="protein sequence ID" value="RIH65220.1"/>
    <property type="molecule type" value="Genomic_DNA"/>
</dbReference>
<dbReference type="Pfam" id="PF13187">
    <property type="entry name" value="Fer4_9"/>
    <property type="match status" value="1"/>
</dbReference>